<gene>
    <name evidence="1" type="ORF">DFH05DRAFT_1361512</name>
</gene>
<dbReference type="InterPro" id="IPR036691">
    <property type="entry name" value="Endo/exonu/phosph_ase_sf"/>
</dbReference>
<evidence type="ECO:0000313" key="1">
    <source>
        <dbReference type="EMBL" id="KAJ3743040.1"/>
    </source>
</evidence>
<dbReference type="EMBL" id="JANVFU010000009">
    <property type="protein sequence ID" value="KAJ3743040.1"/>
    <property type="molecule type" value="Genomic_DNA"/>
</dbReference>
<organism evidence="1 2">
    <name type="scientific">Lentinula detonsa</name>
    <dbReference type="NCBI Taxonomy" id="2804962"/>
    <lineage>
        <taxon>Eukaryota</taxon>
        <taxon>Fungi</taxon>
        <taxon>Dikarya</taxon>
        <taxon>Basidiomycota</taxon>
        <taxon>Agaricomycotina</taxon>
        <taxon>Agaricomycetes</taxon>
        <taxon>Agaricomycetidae</taxon>
        <taxon>Agaricales</taxon>
        <taxon>Marasmiineae</taxon>
        <taxon>Omphalotaceae</taxon>
        <taxon>Lentinula</taxon>
    </lineage>
</organism>
<dbReference type="AlphaFoldDB" id="A0A9W8TWS8"/>
<dbReference type="Gene3D" id="3.60.10.10">
    <property type="entry name" value="Endonuclease/exonuclease/phosphatase"/>
    <property type="match status" value="1"/>
</dbReference>
<proteinExistence type="predicted"/>
<accession>A0A9W8TWS8</accession>
<name>A0A9W8TWS8_9AGAR</name>
<comment type="caution">
    <text evidence="1">The sequence shown here is derived from an EMBL/GenBank/DDBJ whole genome shotgun (WGS) entry which is preliminary data.</text>
</comment>
<sequence>MVLPPGIPTFQSAISGIWTRLDNVFLSKNARHALITCDAAPEMITNGADHIPIVTTLNLSLVRTEPSIRHNFRMTDWKDF</sequence>
<dbReference type="SUPFAM" id="SSF56219">
    <property type="entry name" value="DNase I-like"/>
    <property type="match status" value="1"/>
</dbReference>
<evidence type="ECO:0008006" key="3">
    <source>
        <dbReference type="Google" id="ProtNLM"/>
    </source>
</evidence>
<keyword evidence="2" id="KW-1185">Reference proteome</keyword>
<evidence type="ECO:0000313" key="2">
    <source>
        <dbReference type="Proteomes" id="UP001142393"/>
    </source>
</evidence>
<protein>
    <recommendedName>
        <fullName evidence="3">Endonuclease/exonuclease/phosphatase domain-containing protein</fullName>
    </recommendedName>
</protein>
<feature type="non-terminal residue" evidence="1">
    <location>
        <position position="80"/>
    </location>
</feature>
<reference evidence="1 2" key="1">
    <citation type="journal article" date="2023" name="Proc. Natl. Acad. Sci. U.S.A.">
        <title>A global phylogenomic analysis of the shiitake genus Lentinula.</title>
        <authorList>
            <person name="Sierra-Patev S."/>
            <person name="Min B."/>
            <person name="Naranjo-Ortiz M."/>
            <person name="Looney B."/>
            <person name="Konkel Z."/>
            <person name="Slot J.C."/>
            <person name="Sakamoto Y."/>
            <person name="Steenwyk J.L."/>
            <person name="Rokas A."/>
            <person name="Carro J."/>
            <person name="Camarero S."/>
            <person name="Ferreira P."/>
            <person name="Molpeceres G."/>
            <person name="Ruiz-Duenas F.J."/>
            <person name="Serrano A."/>
            <person name="Henrissat B."/>
            <person name="Drula E."/>
            <person name="Hughes K.W."/>
            <person name="Mata J.L."/>
            <person name="Ishikawa N.K."/>
            <person name="Vargas-Isla R."/>
            <person name="Ushijima S."/>
            <person name="Smith C.A."/>
            <person name="Donoghue J."/>
            <person name="Ahrendt S."/>
            <person name="Andreopoulos W."/>
            <person name="He G."/>
            <person name="LaButti K."/>
            <person name="Lipzen A."/>
            <person name="Ng V."/>
            <person name="Riley R."/>
            <person name="Sandor L."/>
            <person name="Barry K."/>
            <person name="Martinez A.T."/>
            <person name="Xiao Y."/>
            <person name="Gibbons J.G."/>
            <person name="Terashima K."/>
            <person name="Grigoriev I.V."/>
            <person name="Hibbett D."/>
        </authorList>
    </citation>
    <scope>NUCLEOTIDE SEQUENCE [LARGE SCALE GENOMIC DNA]</scope>
    <source>
        <strain evidence="1 2">TFB7810</strain>
    </source>
</reference>
<dbReference type="Proteomes" id="UP001142393">
    <property type="component" value="Unassembled WGS sequence"/>
</dbReference>